<dbReference type="InterPro" id="IPR045290">
    <property type="entry name" value="MOC1-like"/>
</dbReference>
<dbReference type="PANTHER" id="PTHR36015">
    <property type="entry name" value="HOLLIDAY JUNCTION RESOLVASE MOC1, CHLOROPLASTIC-RELATED"/>
    <property type="match status" value="1"/>
</dbReference>
<dbReference type="EMBL" id="LSYV01000055">
    <property type="protein sequence ID" value="KXZ45452.1"/>
    <property type="molecule type" value="Genomic_DNA"/>
</dbReference>
<feature type="region of interest" description="Disordered" evidence="1">
    <location>
        <begin position="251"/>
        <end position="425"/>
    </location>
</feature>
<accession>A0A150G6I0</accession>
<dbReference type="OrthoDB" id="1910737at2759"/>
<dbReference type="AlphaFoldDB" id="A0A150G6I0"/>
<proteinExistence type="predicted"/>
<evidence type="ECO:0000256" key="1">
    <source>
        <dbReference type="SAM" id="MobiDB-lite"/>
    </source>
</evidence>
<keyword evidence="3" id="KW-1185">Reference proteome</keyword>
<feature type="compositionally biased region" description="Basic and acidic residues" evidence="1">
    <location>
        <begin position="258"/>
        <end position="274"/>
    </location>
</feature>
<dbReference type="STRING" id="33097.A0A150G6I0"/>
<gene>
    <name evidence="2" type="ORF">GPECTOR_54g193</name>
</gene>
<evidence type="ECO:0000313" key="3">
    <source>
        <dbReference type="Proteomes" id="UP000075714"/>
    </source>
</evidence>
<reference evidence="3" key="1">
    <citation type="journal article" date="2016" name="Nat. Commun.">
        <title>The Gonium pectorale genome demonstrates co-option of cell cycle regulation during the evolution of multicellularity.</title>
        <authorList>
            <person name="Hanschen E.R."/>
            <person name="Marriage T.N."/>
            <person name="Ferris P.J."/>
            <person name="Hamaji T."/>
            <person name="Toyoda A."/>
            <person name="Fujiyama A."/>
            <person name="Neme R."/>
            <person name="Noguchi H."/>
            <person name="Minakuchi Y."/>
            <person name="Suzuki M."/>
            <person name="Kawai-Toyooka H."/>
            <person name="Smith D.R."/>
            <person name="Sparks H."/>
            <person name="Anderson J."/>
            <person name="Bakaric R."/>
            <person name="Luria V."/>
            <person name="Karger A."/>
            <person name="Kirschner M.W."/>
            <person name="Durand P.M."/>
            <person name="Michod R.E."/>
            <person name="Nozaki H."/>
            <person name="Olson B.J."/>
        </authorList>
    </citation>
    <scope>NUCLEOTIDE SEQUENCE [LARGE SCALE GENOMIC DNA]</scope>
    <source>
        <strain evidence="3">NIES-2863</strain>
    </source>
</reference>
<feature type="region of interest" description="Disordered" evidence="1">
    <location>
        <begin position="1"/>
        <end position="34"/>
    </location>
</feature>
<dbReference type="GO" id="GO:0008821">
    <property type="term" value="F:crossover junction DNA endonuclease activity"/>
    <property type="evidence" value="ECO:0007669"/>
    <property type="project" value="InterPro"/>
</dbReference>
<dbReference type="CDD" id="cd22992">
    <property type="entry name" value="MOC1"/>
    <property type="match status" value="1"/>
</dbReference>
<name>A0A150G6I0_GONPE</name>
<feature type="compositionally biased region" description="Low complexity" evidence="1">
    <location>
        <begin position="397"/>
        <end position="409"/>
    </location>
</feature>
<sequence length="425" mass="43710">MAGSAELGGDSDAGEDAEAQAEGGLLLPAPPLPPADRSRWTVRVWDMPVSAAERQKPTAAGGVARRRLLHVAGARAVLASALRFALPPRGSNHRVALYGYVEVPPILPGDGNISAYTSLFSTGVWLGLLSGMGFMVGSTPVRRWKTDLGLFGARGKDAALDLARALFPDHVKILTLKKHHGRADALLIAAWALGACLPPRLSATMRRSHITIDQVLAKYPGVGLAWGEPRPPAPTDAYGNLLMPELDLAEETEAAQTKADRAEAARAAAAERKLAKGSGGARRRRKPADDAGDKAVANLDGDEAGGAARQGALGMSGGQGGEETTPKRSRRRAAARGAAAEEEATGSAVAGANAEEVQSSVVAAPRRRARGAGRTSDVAGQRVAQEGAEGVNGAGGLSAEAAAGAEQAGDGLGLGERSQRVLSER</sequence>
<dbReference type="PANTHER" id="PTHR36015:SF6">
    <property type="entry name" value="HOLLIDAY JUNCTION RESOLVASE MOC1, CHLOROPLASTIC-RELATED"/>
    <property type="match status" value="1"/>
</dbReference>
<comment type="caution">
    <text evidence="2">The sequence shown here is derived from an EMBL/GenBank/DDBJ whole genome shotgun (WGS) entry which is preliminary data.</text>
</comment>
<evidence type="ECO:0000313" key="2">
    <source>
        <dbReference type="EMBL" id="KXZ45452.1"/>
    </source>
</evidence>
<protein>
    <submittedName>
        <fullName evidence="2">Uncharacterized protein</fullName>
    </submittedName>
</protein>
<feature type="compositionally biased region" description="Low complexity" evidence="1">
    <location>
        <begin position="1"/>
        <end position="10"/>
    </location>
</feature>
<organism evidence="2 3">
    <name type="scientific">Gonium pectorale</name>
    <name type="common">Green alga</name>
    <dbReference type="NCBI Taxonomy" id="33097"/>
    <lineage>
        <taxon>Eukaryota</taxon>
        <taxon>Viridiplantae</taxon>
        <taxon>Chlorophyta</taxon>
        <taxon>core chlorophytes</taxon>
        <taxon>Chlorophyceae</taxon>
        <taxon>CS clade</taxon>
        <taxon>Chlamydomonadales</taxon>
        <taxon>Volvocaceae</taxon>
        <taxon>Gonium</taxon>
    </lineage>
</organism>
<dbReference type="Proteomes" id="UP000075714">
    <property type="component" value="Unassembled WGS sequence"/>
</dbReference>